<dbReference type="Pfam" id="PF18765">
    <property type="entry name" value="Polbeta"/>
    <property type="match status" value="1"/>
</dbReference>
<dbReference type="HOGENOM" id="CLU_156342_0_0_2"/>
<sequence>MSKLRILEEKLRRPRFIPWDARREIIARIAQLLMDRPEVLIAVVHGGFISSDIFRDIDIAVYLGHKLPFMDTVFYVDRLRDRLQEALKIDIALDVQLLDYAPPAFTYRILSSGQIIVERMPGLASILKIRALEDLEKLRKFRG</sequence>
<dbReference type="PANTHER" id="PTHR43852">
    <property type="entry name" value="NUCLEOTIDYLTRANSFERASE"/>
    <property type="match status" value="1"/>
</dbReference>
<evidence type="ECO:0000259" key="1">
    <source>
        <dbReference type="Pfam" id="PF18765"/>
    </source>
</evidence>
<dbReference type="SUPFAM" id="SSF81301">
    <property type="entry name" value="Nucleotidyltransferase"/>
    <property type="match status" value="1"/>
</dbReference>
<accession>A1RZF0</accession>
<dbReference type="InterPro" id="IPR041633">
    <property type="entry name" value="Polbeta"/>
</dbReference>
<dbReference type="eggNOG" id="arCOG02106">
    <property type="taxonomic scope" value="Archaea"/>
</dbReference>
<dbReference type="Gene3D" id="3.30.460.10">
    <property type="entry name" value="Beta Polymerase, domain 2"/>
    <property type="match status" value="1"/>
</dbReference>
<proteinExistence type="predicted"/>
<dbReference type="EnsemblBacteria" id="ABL78580">
    <property type="protein sequence ID" value="ABL78580"/>
    <property type="gene ID" value="Tpen_1182"/>
</dbReference>
<organism evidence="2 3">
    <name type="scientific">Thermofilum pendens (strain DSM 2475 / Hrk 5)</name>
    <dbReference type="NCBI Taxonomy" id="368408"/>
    <lineage>
        <taxon>Archaea</taxon>
        <taxon>Thermoproteota</taxon>
        <taxon>Thermoprotei</taxon>
        <taxon>Thermofilales</taxon>
        <taxon>Thermofilaceae</taxon>
        <taxon>Thermofilum</taxon>
    </lineage>
</organism>
<dbReference type="KEGG" id="tpe:Tpen_1182"/>
<dbReference type="Proteomes" id="UP000000641">
    <property type="component" value="Chromosome"/>
</dbReference>
<dbReference type="EMBL" id="CP000505">
    <property type="protein sequence ID" value="ABL78580.1"/>
    <property type="molecule type" value="Genomic_DNA"/>
</dbReference>
<name>A1RZF0_THEPD</name>
<dbReference type="RefSeq" id="WP_011752845.1">
    <property type="nucleotide sequence ID" value="NC_008698.1"/>
</dbReference>
<dbReference type="GeneID" id="4600427"/>
<dbReference type="AlphaFoldDB" id="A1RZF0"/>
<protein>
    <recommendedName>
        <fullName evidence="1">Polymerase beta nucleotidyltransferase domain-containing protein</fullName>
    </recommendedName>
</protein>
<feature type="domain" description="Polymerase beta nucleotidyltransferase" evidence="1">
    <location>
        <begin position="29"/>
        <end position="119"/>
    </location>
</feature>
<keyword evidence="3" id="KW-1185">Reference proteome</keyword>
<dbReference type="PANTHER" id="PTHR43852:SF3">
    <property type="entry name" value="NUCLEOTIDYLTRANSFERASE"/>
    <property type="match status" value="1"/>
</dbReference>
<evidence type="ECO:0000313" key="2">
    <source>
        <dbReference type="EMBL" id="ABL78580.1"/>
    </source>
</evidence>
<evidence type="ECO:0000313" key="3">
    <source>
        <dbReference type="Proteomes" id="UP000000641"/>
    </source>
</evidence>
<dbReference type="InterPro" id="IPR052930">
    <property type="entry name" value="TA_antitoxin_MntA"/>
</dbReference>
<dbReference type="STRING" id="368408.Tpen_1182"/>
<reference evidence="3" key="1">
    <citation type="journal article" date="2008" name="J. Bacteriol.">
        <title>Genome sequence of Thermofilum pendens reveals an exceptional loss of biosynthetic pathways without genome reduction.</title>
        <authorList>
            <person name="Anderson I."/>
            <person name="Rodriguez J."/>
            <person name="Susanti D."/>
            <person name="Porat I."/>
            <person name="Reich C."/>
            <person name="Ulrich L.E."/>
            <person name="Elkins J.G."/>
            <person name="Mavromatis K."/>
            <person name="Lykidis A."/>
            <person name="Kim E."/>
            <person name="Thompson L.S."/>
            <person name="Nolan M."/>
            <person name="Land M."/>
            <person name="Copeland A."/>
            <person name="Lapidus A."/>
            <person name="Lucas S."/>
            <person name="Detter C."/>
            <person name="Zhulin I.B."/>
            <person name="Olsen G.J."/>
            <person name="Whitman W."/>
            <person name="Mukhopadhyay B."/>
            <person name="Bristow J."/>
            <person name="Kyrpides N."/>
        </authorList>
    </citation>
    <scope>NUCLEOTIDE SEQUENCE [LARGE SCALE GENOMIC DNA]</scope>
    <source>
        <strain evidence="3">DSM 2475 / Hrk 5</strain>
    </source>
</reference>
<gene>
    <name evidence="2" type="ordered locus">Tpen_1182</name>
</gene>
<dbReference type="InterPro" id="IPR043519">
    <property type="entry name" value="NT_sf"/>
</dbReference>